<dbReference type="EMBL" id="MTYJ01000004">
    <property type="protein sequence ID" value="OQV25008.1"/>
    <property type="molecule type" value="Genomic_DNA"/>
</dbReference>
<evidence type="ECO:0000256" key="4">
    <source>
        <dbReference type="ARBA" id="ARBA00022989"/>
    </source>
</evidence>
<dbReference type="GO" id="GO:0004383">
    <property type="term" value="F:guanylate cyclase activity"/>
    <property type="evidence" value="ECO:0007669"/>
    <property type="project" value="TreeGrafter"/>
</dbReference>
<sequence>MSVQNTDRVIRLLIIAGCLVASSNTKNIEIITVVPYDVGVAPDIRVTGAAYDLAAEGLMKVPSRVSMTGTEERPINVTITHLFNAANSDLIQSCNDIASRSVALLADYYTKHYRGDTCYAVVTTPCNDLEGINSLATGFDLPLFTTSIAKHDFVDPMRGSPESVATCGIFASYTAVLIEILRDYAWFRVTVILDTTAAPTFYRDLGNTFLEDVKVNRSDAFEVELYALKDINSDEAITGALTFARMRSRVLVLLTPGLATIRILKMADSLGMSKDGEYAFINVQPLLGIAYANLNQFLYHLNNTNSKALRSLILVAYGLSDNNMRNLNAQLAAKALTNYNYSFPAGSQPLDSFSVKASYDVVELFATAVQEMNGIPIKSNSNGNSGCSGLHVVQRLRNRTFQLTSGEVFINAESVRNLDLQIYDYNTSTASIQALGGYKWQTGKFIWDKAHLIEWPTADGLPPKNKPACGFLEARGSCGGLSMTSQAVTASMVVALTIFGMALAAWCFLPGWRERVDYSDCALIVSSWAKNLEIITSLPYNIGLAVDVQRTAGAFDLAAEGVVRTSYHRQIPMNISIKHLFNADNSHLVQSCRDVEALSSQMLAEYYIKHGRSDTCYAVVSSVCSDSIGIASFVKGFDLPLFSNGITKRDFVDANLGSPAAVSICGVFSSYSQVVIEILRAYAWYRVTVIIDMSAVSNFYRDLATVLLEDASKARNQHPFEMELYRLTDATAIVDALKFAKSRSRVLVLVAAGLITVQILGAADSLGLSETGEYAFINIQPLLGVEFSNVSHFLPLISNTNSTALRSLIVVSYGLSANNMRGLNARIADRVKTVSNLTWPYGSQPLDSFSIQTSYDVVEVFAAAIQEISRNGSGPSGEDQHCSGLKVVEYLRNRTFHLTAGEAFIDPERIRNLDLQIYAYNTSTSDIQVIGKFNWRSTQLVWDGSYVVEWPTTGGLPPKNIPPCGFSDDQGMCAVKGQRLTPITQAVAAAVVVSATVIFALILWRALEGHKINRSGWWKLQCKDLCPAAGSIFRPLAPPVVARKIVLLTKLPYNVEIAADVQLNGAAFKLAAKGVNNYSGDAPTSKNSNIVAEVKYLFDASNSQRIETCGDVEDYFSHRLSHYY</sequence>
<evidence type="ECO:0000256" key="8">
    <source>
        <dbReference type="SAM" id="SignalP"/>
    </source>
</evidence>
<feature type="chain" id="PRO_5012009115" description="Receptor ligand binding region domain-containing protein" evidence="8">
    <location>
        <begin position="26"/>
        <end position="1124"/>
    </location>
</feature>
<dbReference type="InterPro" id="IPR028082">
    <property type="entry name" value="Peripla_BP_I"/>
</dbReference>
<feature type="transmembrane region" description="Helical" evidence="7">
    <location>
        <begin position="746"/>
        <end position="763"/>
    </location>
</feature>
<comment type="caution">
    <text evidence="10">The sequence shown here is derived from an EMBL/GenBank/DDBJ whole genome shotgun (WGS) entry which is preliminary data.</text>
</comment>
<dbReference type="InterPro" id="IPR001828">
    <property type="entry name" value="ANF_lig-bd_rcpt"/>
</dbReference>
<dbReference type="GO" id="GO:0004016">
    <property type="term" value="F:adenylate cyclase activity"/>
    <property type="evidence" value="ECO:0007669"/>
    <property type="project" value="TreeGrafter"/>
</dbReference>
<evidence type="ECO:0000256" key="2">
    <source>
        <dbReference type="ARBA" id="ARBA00022692"/>
    </source>
</evidence>
<keyword evidence="5 7" id="KW-0472">Membrane</keyword>
<organism evidence="10 11">
    <name type="scientific">Hypsibius exemplaris</name>
    <name type="common">Freshwater tardigrade</name>
    <dbReference type="NCBI Taxonomy" id="2072580"/>
    <lineage>
        <taxon>Eukaryota</taxon>
        <taxon>Metazoa</taxon>
        <taxon>Ecdysozoa</taxon>
        <taxon>Tardigrada</taxon>
        <taxon>Eutardigrada</taxon>
        <taxon>Parachela</taxon>
        <taxon>Hypsibioidea</taxon>
        <taxon>Hypsibiidae</taxon>
        <taxon>Hypsibius</taxon>
    </lineage>
</organism>
<feature type="domain" description="Receptor ligand binding region" evidence="9">
    <location>
        <begin position="609"/>
        <end position="922"/>
    </location>
</feature>
<feature type="transmembrane region" description="Helical" evidence="7">
    <location>
        <begin position="986"/>
        <end position="1007"/>
    </location>
</feature>
<evidence type="ECO:0000313" key="10">
    <source>
        <dbReference type="EMBL" id="OQV25008.1"/>
    </source>
</evidence>
<evidence type="ECO:0000313" key="11">
    <source>
        <dbReference type="Proteomes" id="UP000192578"/>
    </source>
</evidence>
<comment type="subcellular location">
    <subcellularLocation>
        <location evidence="1">Membrane</location>
    </subcellularLocation>
</comment>
<dbReference type="AlphaFoldDB" id="A0A1W0XC74"/>
<evidence type="ECO:0000256" key="7">
    <source>
        <dbReference type="SAM" id="Phobius"/>
    </source>
</evidence>
<dbReference type="GO" id="GO:0007168">
    <property type="term" value="P:receptor guanylyl cyclase signaling pathway"/>
    <property type="evidence" value="ECO:0007669"/>
    <property type="project" value="TreeGrafter"/>
</dbReference>
<evidence type="ECO:0000256" key="1">
    <source>
        <dbReference type="ARBA" id="ARBA00004370"/>
    </source>
</evidence>
<dbReference type="GO" id="GO:0001653">
    <property type="term" value="F:peptide receptor activity"/>
    <property type="evidence" value="ECO:0007669"/>
    <property type="project" value="TreeGrafter"/>
</dbReference>
<proteinExistence type="predicted"/>
<dbReference type="Proteomes" id="UP000192578">
    <property type="component" value="Unassembled WGS sequence"/>
</dbReference>
<feature type="signal peptide" evidence="8">
    <location>
        <begin position="1"/>
        <end position="25"/>
    </location>
</feature>
<evidence type="ECO:0000256" key="6">
    <source>
        <dbReference type="ARBA" id="ARBA00023239"/>
    </source>
</evidence>
<feature type="transmembrane region" description="Helical" evidence="7">
    <location>
        <begin position="487"/>
        <end position="509"/>
    </location>
</feature>
<dbReference type="Gene3D" id="3.40.50.2300">
    <property type="match status" value="2"/>
</dbReference>
<keyword evidence="2 7" id="KW-0812">Transmembrane</keyword>
<protein>
    <recommendedName>
        <fullName evidence="9">Receptor ligand binding region domain-containing protein</fullName>
    </recommendedName>
</protein>
<evidence type="ECO:0000256" key="3">
    <source>
        <dbReference type="ARBA" id="ARBA00022741"/>
    </source>
</evidence>
<reference evidence="11" key="1">
    <citation type="submission" date="2017-01" db="EMBL/GenBank/DDBJ databases">
        <title>Comparative genomics of anhydrobiosis in the tardigrade Hypsibius dujardini.</title>
        <authorList>
            <person name="Yoshida Y."/>
            <person name="Koutsovoulos G."/>
            <person name="Laetsch D."/>
            <person name="Stevens L."/>
            <person name="Kumar S."/>
            <person name="Horikawa D."/>
            <person name="Ishino K."/>
            <person name="Komine S."/>
            <person name="Tomita M."/>
            <person name="Blaxter M."/>
            <person name="Arakawa K."/>
        </authorList>
    </citation>
    <scope>NUCLEOTIDE SEQUENCE [LARGE SCALE GENOMIC DNA]</scope>
    <source>
        <strain evidence="11">Z151</strain>
    </source>
</reference>
<dbReference type="PANTHER" id="PTHR11920">
    <property type="entry name" value="GUANYLYL CYCLASE"/>
    <property type="match status" value="1"/>
</dbReference>
<evidence type="ECO:0000256" key="5">
    <source>
        <dbReference type="ARBA" id="ARBA00023136"/>
    </source>
</evidence>
<dbReference type="PANTHER" id="PTHR11920:SF501">
    <property type="entry name" value="GUANYLATE CYCLASE 32E"/>
    <property type="match status" value="1"/>
</dbReference>
<name>A0A1W0XC74_HYPEX</name>
<gene>
    <name evidence="10" type="ORF">BV898_01216</name>
</gene>
<keyword evidence="3" id="KW-0547">Nucleotide-binding</keyword>
<keyword evidence="11" id="KW-1185">Reference proteome</keyword>
<dbReference type="OrthoDB" id="6158579at2759"/>
<dbReference type="GO" id="GO:0000166">
    <property type="term" value="F:nucleotide binding"/>
    <property type="evidence" value="ECO:0007669"/>
    <property type="project" value="UniProtKB-KW"/>
</dbReference>
<dbReference type="Pfam" id="PF01094">
    <property type="entry name" value="ANF_receptor"/>
    <property type="match status" value="2"/>
</dbReference>
<dbReference type="GO" id="GO:0005886">
    <property type="term" value="C:plasma membrane"/>
    <property type="evidence" value="ECO:0007669"/>
    <property type="project" value="TreeGrafter"/>
</dbReference>
<dbReference type="SUPFAM" id="SSF53822">
    <property type="entry name" value="Periplasmic binding protein-like I"/>
    <property type="match status" value="2"/>
</dbReference>
<feature type="domain" description="Receptor ligand binding region" evidence="9">
    <location>
        <begin position="112"/>
        <end position="427"/>
    </location>
</feature>
<dbReference type="InterPro" id="IPR050401">
    <property type="entry name" value="Cyclic_nucleotide_synthase"/>
</dbReference>
<keyword evidence="4 7" id="KW-1133">Transmembrane helix</keyword>
<keyword evidence="6" id="KW-0456">Lyase</keyword>
<evidence type="ECO:0000259" key="9">
    <source>
        <dbReference type="Pfam" id="PF01094"/>
    </source>
</evidence>
<accession>A0A1W0XC74</accession>
<keyword evidence="8" id="KW-0732">Signal</keyword>